<keyword evidence="3" id="KW-1185">Reference proteome</keyword>
<feature type="coiled-coil region" evidence="1">
    <location>
        <begin position="85"/>
        <end position="112"/>
    </location>
</feature>
<gene>
    <name evidence="2" type="ORF">RA086_11475</name>
</gene>
<reference evidence="2 3" key="1">
    <citation type="journal article" date="2023" name="Int. J. Syst. Evol. Microbiol.">
        <title>Lactiplantibacillus brownii sp. nov., a novel psychrotolerant species isolated from sauerkraut.</title>
        <authorList>
            <person name="Heng Y.C."/>
            <person name="Silvaraju S."/>
            <person name="Lee J.K.Y."/>
            <person name="Kittelmann S."/>
        </authorList>
    </citation>
    <scope>NUCLEOTIDE SEQUENCE [LARGE SCALE GENOMIC DNA]</scope>
    <source>
        <strain evidence="2 3">WILCCON 0030</strain>
    </source>
</reference>
<name>A0ABU1AB85_9LACO</name>
<dbReference type="RefSeq" id="WP_308703920.1">
    <property type="nucleotide sequence ID" value="NZ_AP027463.1"/>
</dbReference>
<evidence type="ECO:0000313" key="3">
    <source>
        <dbReference type="Proteomes" id="UP001227831"/>
    </source>
</evidence>
<dbReference type="Proteomes" id="UP001227831">
    <property type="component" value="Unassembled WGS sequence"/>
</dbReference>
<accession>A0ABU1AB85</accession>
<evidence type="ECO:0000256" key="1">
    <source>
        <dbReference type="SAM" id="Coils"/>
    </source>
</evidence>
<organism evidence="2 3">
    <name type="scientific">Lactiplantibacillus brownii</name>
    <dbReference type="NCBI Taxonomy" id="3069269"/>
    <lineage>
        <taxon>Bacteria</taxon>
        <taxon>Bacillati</taxon>
        <taxon>Bacillota</taxon>
        <taxon>Bacilli</taxon>
        <taxon>Lactobacillales</taxon>
        <taxon>Lactobacillaceae</taxon>
        <taxon>Lactiplantibacillus</taxon>
    </lineage>
</organism>
<keyword evidence="1" id="KW-0175">Coiled coil</keyword>
<protein>
    <submittedName>
        <fullName evidence="2">Uncharacterized protein</fullName>
    </submittedName>
</protein>
<sequence length="159" mass="18343">MTERYAYQNTTRNKNMKLVKDTLAAVRGIHGQDYIFTAAALSKLTGITRQTLSLPVYRTLWDSNYTVTDSRGDIKIDTLDQFATINQLQSTIDQLESKLSQSEVLKQRYFNENKTLKKQCSELLFMNLSILRRMRLYGISADDLVDELLKSHNHNCAEK</sequence>
<evidence type="ECO:0000313" key="2">
    <source>
        <dbReference type="EMBL" id="MDQ7938229.1"/>
    </source>
</evidence>
<proteinExistence type="predicted"/>
<dbReference type="EMBL" id="JAVCWF010000001">
    <property type="protein sequence ID" value="MDQ7938229.1"/>
    <property type="molecule type" value="Genomic_DNA"/>
</dbReference>
<comment type="caution">
    <text evidence="2">The sequence shown here is derived from an EMBL/GenBank/DDBJ whole genome shotgun (WGS) entry which is preliminary data.</text>
</comment>